<keyword evidence="3" id="KW-1185">Reference proteome</keyword>
<accession>A0ABT9JF34</accession>
<proteinExistence type="predicted"/>
<gene>
    <name evidence="2" type="ORF">Q5Y72_15170</name>
</gene>
<evidence type="ECO:0000313" key="2">
    <source>
        <dbReference type="EMBL" id="MDP5308422.1"/>
    </source>
</evidence>
<reference evidence="2 3" key="1">
    <citation type="submission" date="2023-08" db="EMBL/GenBank/DDBJ databases">
        <authorList>
            <person name="Park J.-S."/>
        </authorList>
    </citation>
    <scope>NUCLEOTIDE SEQUENCE [LARGE SCALE GENOMIC DNA]</scope>
    <source>
        <strain evidence="2 3">2205BS29-5</strain>
    </source>
</reference>
<dbReference type="RefSeq" id="WP_305964264.1">
    <property type="nucleotide sequence ID" value="NZ_JAVAMQ010000016.1"/>
</dbReference>
<protein>
    <recommendedName>
        <fullName evidence="1">ABC-three component systems C-terminal domain-containing protein</fullName>
    </recommendedName>
</protein>
<feature type="domain" description="ABC-three component systems C-terminal" evidence="1">
    <location>
        <begin position="147"/>
        <end position="289"/>
    </location>
</feature>
<evidence type="ECO:0000313" key="3">
    <source>
        <dbReference type="Proteomes" id="UP001224997"/>
    </source>
</evidence>
<name>A0ABT9JF34_9RHOB</name>
<evidence type="ECO:0000259" key="1">
    <source>
        <dbReference type="Pfam" id="PF20279"/>
    </source>
</evidence>
<organism evidence="2 3">
    <name type="scientific">Paracoccus spongiarum</name>
    <dbReference type="NCBI Taxonomy" id="3064387"/>
    <lineage>
        <taxon>Bacteria</taxon>
        <taxon>Pseudomonadati</taxon>
        <taxon>Pseudomonadota</taxon>
        <taxon>Alphaproteobacteria</taxon>
        <taxon>Rhodobacterales</taxon>
        <taxon>Paracoccaceae</taxon>
        <taxon>Paracoccus</taxon>
    </lineage>
</organism>
<sequence>MFGAGLIGFTKGKDGGRDAKFHGTADCYPSQNAPWVGCTIVQAKHTNAINASFSDNDFCNFEKRTGILFDELPRIIALVEAGEAQNYLVISNRRLSGIVQPKLVDLVSSETGLDRASVAVLGSQQLDDLLELFPEAKSSVSINPLQMPLIVRPDDLAEVIEGIREATQLVSEDEDRSVPTPRTPLKEKNQINNMTEEFGATLRRLYFKEMAIVRQFLYDPINERFKASYQEAVEEFQLKIVAKRGAFDTFDDVFNYLFDLLVGRSGILRSNRRLTRVVLYYMYWNCDIGMDKDDQAV</sequence>
<dbReference type="Proteomes" id="UP001224997">
    <property type="component" value="Unassembled WGS sequence"/>
</dbReference>
<dbReference type="EMBL" id="JAVAMQ010000016">
    <property type="protein sequence ID" value="MDP5308422.1"/>
    <property type="molecule type" value="Genomic_DNA"/>
</dbReference>
<dbReference type="InterPro" id="IPR046917">
    <property type="entry name" value="ABC-3C_CTD12"/>
</dbReference>
<comment type="caution">
    <text evidence="2">The sequence shown here is derived from an EMBL/GenBank/DDBJ whole genome shotgun (WGS) entry which is preliminary data.</text>
</comment>
<dbReference type="Pfam" id="PF20279">
    <property type="entry name" value="CTD12"/>
    <property type="match status" value="1"/>
</dbReference>